<dbReference type="GO" id="GO:0005739">
    <property type="term" value="C:mitochondrion"/>
    <property type="evidence" value="ECO:0007669"/>
    <property type="project" value="TreeGrafter"/>
</dbReference>
<dbReference type="InterPro" id="IPR051035">
    <property type="entry name" value="Mito_inheritance_9"/>
</dbReference>
<feature type="domain" description="Aminoglycoside phosphotransferase" evidence="2">
    <location>
        <begin position="77"/>
        <end position="348"/>
    </location>
</feature>
<evidence type="ECO:0000313" key="3">
    <source>
        <dbReference type="EMBL" id="KAH9819878.1"/>
    </source>
</evidence>
<dbReference type="SUPFAM" id="SSF56112">
    <property type="entry name" value="Protein kinase-like (PK-like)"/>
    <property type="match status" value="1"/>
</dbReference>
<accession>A0A9W7VZH3</accession>
<dbReference type="Proteomes" id="UP001138500">
    <property type="component" value="Unassembled WGS sequence"/>
</dbReference>
<name>A0A9W7VZH3_9PEZI</name>
<evidence type="ECO:0000313" key="4">
    <source>
        <dbReference type="Proteomes" id="UP001138500"/>
    </source>
</evidence>
<feature type="compositionally biased region" description="Polar residues" evidence="1">
    <location>
        <begin position="366"/>
        <end position="380"/>
    </location>
</feature>
<gene>
    <name evidence="3" type="ORF">Tdes44962_MAKER00867</name>
</gene>
<dbReference type="Pfam" id="PF01636">
    <property type="entry name" value="APH"/>
    <property type="match status" value="1"/>
</dbReference>
<reference evidence="3 4" key="2">
    <citation type="journal article" date="2021" name="Curr. Genet.">
        <title>Genetic response to nitrogen starvation in the aggressive Eucalyptus foliar pathogen Teratosphaeria destructans.</title>
        <authorList>
            <person name="Havenga M."/>
            <person name="Wingfield B.D."/>
            <person name="Wingfield M.J."/>
            <person name="Dreyer L.L."/>
            <person name="Roets F."/>
            <person name="Aylward J."/>
        </authorList>
    </citation>
    <scope>NUCLEOTIDE SEQUENCE [LARGE SCALE GENOMIC DNA]</scope>
    <source>
        <strain evidence="3">CMW44962</strain>
    </source>
</reference>
<dbReference type="OrthoDB" id="10003767at2759"/>
<reference evidence="3 4" key="1">
    <citation type="journal article" date="2018" name="IMA Fungus">
        <title>IMA Genome-F 10: Nine draft genome sequences of Claviceps purpurea s.lat., including C. arundinis, C. humidiphila, and C. cf. spartinae, pseudomolecules for the pitch canker pathogen Fusarium circinatum, draft genome of Davidsoniella eucalypti, Grosmannia galeiformis, Quambalaria eucalypti, and Teratosphaeria destructans.</title>
        <authorList>
            <person name="Wingfield B.D."/>
            <person name="Liu M."/>
            <person name="Nguyen H.D."/>
            <person name="Lane F.A."/>
            <person name="Morgan S.W."/>
            <person name="De Vos L."/>
            <person name="Wilken P.M."/>
            <person name="Duong T.A."/>
            <person name="Aylward J."/>
            <person name="Coetzee M.P."/>
            <person name="Dadej K."/>
            <person name="De Beer Z.W."/>
            <person name="Findlay W."/>
            <person name="Havenga M."/>
            <person name="Kolarik M."/>
            <person name="Menzies J.G."/>
            <person name="Naidoo K."/>
            <person name="Pochopski O."/>
            <person name="Shoukouhi P."/>
            <person name="Santana Q.C."/>
            <person name="Seifert K.A."/>
            <person name="Soal N."/>
            <person name="Steenkamp E.T."/>
            <person name="Tatham C.T."/>
            <person name="van der Nest M.A."/>
            <person name="Wingfield M.J."/>
        </authorList>
    </citation>
    <scope>NUCLEOTIDE SEQUENCE [LARGE SCALE GENOMIC DNA]</scope>
    <source>
        <strain evidence="3">CMW44962</strain>
    </source>
</reference>
<dbReference type="EMBL" id="RIBY02002311">
    <property type="protein sequence ID" value="KAH9819878.1"/>
    <property type="molecule type" value="Genomic_DNA"/>
</dbReference>
<feature type="region of interest" description="Disordered" evidence="1">
    <location>
        <begin position="366"/>
        <end position="385"/>
    </location>
</feature>
<feature type="non-terminal residue" evidence="3">
    <location>
        <position position="1"/>
    </location>
</feature>
<dbReference type="InterPro" id="IPR011009">
    <property type="entry name" value="Kinase-like_dom_sf"/>
</dbReference>
<protein>
    <submittedName>
        <fullName evidence="3">Altered inheritance of mitochondria protein 9, mitochondrial</fullName>
    </submittedName>
</protein>
<evidence type="ECO:0000256" key="1">
    <source>
        <dbReference type="SAM" id="MobiDB-lite"/>
    </source>
</evidence>
<dbReference type="AlphaFoldDB" id="A0A9W7VZH3"/>
<dbReference type="PANTHER" id="PTHR36091:SF2">
    <property type="entry name" value="AMINOGLYCOSIDE PHOSPHOTRANSFERASE DOMAIN-CONTAINING PROTEIN"/>
    <property type="match status" value="1"/>
</dbReference>
<keyword evidence="4" id="KW-1185">Reference proteome</keyword>
<proteinExistence type="predicted"/>
<dbReference type="PANTHER" id="PTHR36091">
    <property type="entry name" value="ALTERED INHERITANCE OF MITOCHONDRIA PROTEIN 9, MITOCHONDRIAL"/>
    <property type="match status" value="1"/>
</dbReference>
<organism evidence="3 4">
    <name type="scientific">Teratosphaeria destructans</name>
    <dbReference type="NCBI Taxonomy" id="418781"/>
    <lineage>
        <taxon>Eukaryota</taxon>
        <taxon>Fungi</taxon>
        <taxon>Dikarya</taxon>
        <taxon>Ascomycota</taxon>
        <taxon>Pezizomycotina</taxon>
        <taxon>Dothideomycetes</taxon>
        <taxon>Dothideomycetidae</taxon>
        <taxon>Mycosphaerellales</taxon>
        <taxon>Teratosphaeriaceae</taxon>
        <taxon>Teratosphaeria</taxon>
    </lineage>
</organism>
<sequence>CQNIEVTPKTYGATADHRWPFASPPSHEQLGHSHLCVLSVPIYFGSMGERERMFNCEQLQRLAAESVSRDPREVISIEKIGEGAANRAFAILFRDGFKMVARIPYPSTEPKGLIVASEAATIIFIRSKGVPTPEIFGYSCSPDNAAGTEYIFMEFCSGTDLGSVWDEMGTEDATRLIQNLVALESQLSDIRLPASGSLYFLRDLPPDATKVAVDASDSGSPSSIYVGPCTDLHFWFGKRKDLQVNRGPFSEPVSTMNAGALKETRYLEKHGRPLLPFDRFQRETFDFQEQDPAVHLDSLQKYLQISKHLIPPVAALTSPILRHPDLRPSNMFVSDNLEITALIDWQHSAALPAFLSAGVPDFLGSGPQSSDTAEITNGSEGESDSERLRLLHQRHLYDTYLAMTERHNASHFEALAYPFSIGRQKIHPSFLSSNTGAKSLLTRKRRAQSHLGKTIWKEILRLDDAEQQGVQQLEEFKATIGLGPQGWVANEDYDTAMEAIARMKELSLEQAESDEELIAIRDHWVFDDMDEEEYA</sequence>
<comment type="caution">
    <text evidence="3">The sequence shown here is derived from an EMBL/GenBank/DDBJ whole genome shotgun (WGS) entry which is preliminary data.</text>
</comment>
<dbReference type="InterPro" id="IPR002575">
    <property type="entry name" value="Aminoglycoside_PTrfase"/>
</dbReference>
<evidence type="ECO:0000259" key="2">
    <source>
        <dbReference type="Pfam" id="PF01636"/>
    </source>
</evidence>